<sequence length="323" mass="34826">MTSLPENWESDYDGNRWFYRYRPTGIIQYTFPKPGDEYPEYIDASAPPIDLPPEEKLVSQQQLKRRSTAERSGSVSSRAKDGSDEVTSATLARGEGGFWFEPDYSYAGNISPLQEEIEEELRLVAEQKAKEKEAAAAAAQTSPGLDIAQPHISPYTSAGTTPLTGHSKPATGTPEESPGKPAAAQPTRQTPVGFVAELPSEITAKCREDTHPTPVELPGHHLAARETRPAQYLDAFDIAPAELPAQSAPAGRHQHSQSVGQQTVQSVPAASRPGPAIQHETRPSHPSRDVSSSSSPSTGPTRKWSHRCGTYLEGRNSASIGAP</sequence>
<feature type="compositionally biased region" description="Low complexity" evidence="1">
    <location>
        <begin position="256"/>
        <end position="267"/>
    </location>
</feature>
<feature type="compositionally biased region" description="Polar residues" evidence="1">
    <location>
        <begin position="154"/>
        <end position="164"/>
    </location>
</feature>
<name>A0AAV9GZ75_9PEZI</name>
<evidence type="ECO:0000313" key="3">
    <source>
        <dbReference type="Proteomes" id="UP001321760"/>
    </source>
</evidence>
<reference evidence="2" key="1">
    <citation type="journal article" date="2023" name="Mol. Phylogenet. Evol.">
        <title>Genome-scale phylogeny and comparative genomics of the fungal order Sordariales.</title>
        <authorList>
            <person name="Hensen N."/>
            <person name="Bonometti L."/>
            <person name="Westerberg I."/>
            <person name="Brannstrom I.O."/>
            <person name="Guillou S."/>
            <person name="Cros-Aarteil S."/>
            <person name="Calhoun S."/>
            <person name="Haridas S."/>
            <person name="Kuo A."/>
            <person name="Mondo S."/>
            <person name="Pangilinan J."/>
            <person name="Riley R."/>
            <person name="LaButti K."/>
            <person name="Andreopoulos B."/>
            <person name="Lipzen A."/>
            <person name="Chen C."/>
            <person name="Yan M."/>
            <person name="Daum C."/>
            <person name="Ng V."/>
            <person name="Clum A."/>
            <person name="Steindorff A."/>
            <person name="Ohm R.A."/>
            <person name="Martin F."/>
            <person name="Silar P."/>
            <person name="Natvig D.O."/>
            <person name="Lalanne C."/>
            <person name="Gautier V."/>
            <person name="Ament-Velasquez S.L."/>
            <person name="Kruys A."/>
            <person name="Hutchinson M.I."/>
            <person name="Powell A.J."/>
            <person name="Barry K."/>
            <person name="Miller A.N."/>
            <person name="Grigoriev I.V."/>
            <person name="Debuchy R."/>
            <person name="Gladieux P."/>
            <person name="Hiltunen Thoren M."/>
            <person name="Johannesson H."/>
        </authorList>
    </citation>
    <scope>NUCLEOTIDE SEQUENCE</scope>
    <source>
        <strain evidence="2">PSN243</strain>
    </source>
</reference>
<keyword evidence="3" id="KW-1185">Reference proteome</keyword>
<evidence type="ECO:0008006" key="4">
    <source>
        <dbReference type="Google" id="ProtNLM"/>
    </source>
</evidence>
<gene>
    <name evidence="2" type="ORF">QBC34DRAFT_491650</name>
</gene>
<proteinExistence type="predicted"/>
<protein>
    <recommendedName>
        <fullName evidence="4">WW domain-containing protein</fullName>
    </recommendedName>
</protein>
<evidence type="ECO:0000313" key="2">
    <source>
        <dbReference type="EMBL" id="KAK4453084.1"/>
    </source>
</evidence>
<dbReference type="Proteomes" id="UP001321760">
    <property type="component" value="Unassembled WGS sequence"/>
</dbReference>
<reference evidence="2" key="2">
    <citation type="submission" date="2023-05" db="EMBL/GenBank/DDBJ databases">
        <authorList>
            <consortium name="Lawrence Berkeley National Laboratory"/>
            <person name="Steindorff A."/>
            <person name="Hensen N."/>
            <person name="Bonometti L."/>
            <person name="Westerberg I."/>
            <person name="Brannstrom I.O."/>
            <person name="Guillou S."/>
            <person name="Cros-Aarteil S."/>
            <person name="Calhoun S."/>
            <person name="Haridas S."/>
            <person name="Kuo A."/>
            <person name="Mondo S."/>
            <person name="Pangilinan J."/>
            <person name="Riley R."/>
            <person name="Labutti K."/>
            <person name="Andreopoulos B."/>
            <person name="Lipzen A."/>
            <person name="Chen C."/>
            <person name="Yanf M."/>
            <person name="Daum C."/>
            <person name="Ng V."/>
            <person name="Clum A."/>
            <person name="Ohm R."/>
            <person name="Martin F."/>
            <person name="Silar P."/>
            <person name="Natvig D."/>
            <person name="Lalanne C."/>
            <person name="Gautier V."/>
            <person name="Ament-Velasquez S.L."/>
            <person name="Kruys A."/>
            <person name="Hutchinson M.I."/>
            <person name="Powell A.J."/>
            <person name="Barry K."/>
            <person name="Miller A.N."/>
            <person name="Grigoriev I.V."/>
            <person name="Debuchy R."/>
            <person name="Gladieux P."/>
            <person name="Thoren M.H."/>
            <person name="Johannesson H."/>
        </authorList>
    </citation>
    <scope>NUCLEOTIDE SEQUENCE</scope>
    <source>
        <strain evidence="2">PSN243</strain>
    </source>
</reference>
<feature type="compositionally biased region" description="Low complexity" evidence="1">
    <location>
        <begin position="289"/>
        <end position="300"/>
    </location>
</feature>
<feature type="compositionally biased region" description="Basic and acidic residues" evidence="1">
    <location>
        <begin position="279"/>
        <end position="288"/>
    </location>
</feature>
<comment type="caution">
    <text evidence="2">The sequence shown here is derived from an EMBL/GenBank/DDBJ whole genome shotgun (WGS) entry which is preliminary data.</text>
</comment>
<accession>A0AAV9GZ75</accession>
<feature type="region of interest" description="Disordered" evidence="1">
    <location>
        <begin position="207"/>
        <end position="228"/>
    </location>
</feature>
<dbReference type="EMBL" id="MU865921">
    <property type="protein sequence ID" value="KAK4453084.1"/>
    <property type="molecule type" value="Genomic_DNA"/>
</dbReference>
<dbReference type="AlphaFoldDB" id="A0AAV9GZ75"/>
<evidence type="ECO:0000256" key="1">
    <source>
        <dbReference type="SAM" id="MobiDB-lite"/>
    </source>
</evidence>
<organism evidence="2 3">
    <name type="scientific">Podospora aff. communis PSN243</name>
    <dbReference type="NCBI Taxonomy" id="3040156"/>
    <lineage>
        <taxon>Eukaryota</taxon>
        <taxon>Fungi</taxon>
        <taxon>Dikarya</taxon>
        <taxon>Ascomycota</taxon>
        <taxon>Pezizomycotina</taxon>
        <taxon>Sordariomycetes</taxon>
        <taxon>Sordariomycetidae</taxon>
        <taxon>Sordariales</taxon>
        <taxon>Podosporaceae</taxon>
        <taxon>Podospora</taxon>
    </lineage>
</organism>
<feature type="region of interest" description="Disordered" evidence="1">
    <location>
        <begin position="243"/>
        <end position="323"/>
    </location>
</feature>
<feature type="region of interest" description="Disordered" evidence="1">
    <location>
        <begin position="37"/>
        <end position="97"/>
    </location>
</feature>
<feature type="region of interest" description="Disordered" evidence="1">
    <location>
        <begin position="129"/>
        <end position="193"/>
    </location>
</feature>